<dbReference type="PANTHER" id="PTHR42923">
    <property type="entry name" value="PROTOPORPHYRINOGEN OXIDASE"/>
    <property type="match status" value="1"/>
</dbReference>
<evidence type="ECO:0000256" key="10">
    <source>
        <dbReference type="ARBA" id="ARBA00047554"/>
    </source>
</evidence>
<evidence type="ECO:0000259" key="13">
    <source>
        <dbReference type="Pfam" id="PF01593"/>
    </source>
</evidence>
<dbReference type="InterPro" id="IPR036188">
    <property type="entry name" value="FAD/NAD-bd_sf"/>
</dbReference>
<evidence type="ECO:0000313" key="15">
    <source>
        <dbReference type="Proteomes" id="UP001176517"/>
    </source>
</evidence>
<dbReference type="EMBL" id="JAPDMZ010000014">
    <property type="protein sequence ID" value="KAK0556539.1"/>
    <property type="molecule type" value="Genomic_DNA"/>
</dbReference>
<keyword evidence="7 11" id="KW-0560">Oxidoreductase</keyword>
<dbReference type="PANTHER" id="PTHR42923:SF3">
    <property type="entry name" value="PROTOPORPHYRINOGEN OXIDASE"/>
    <property type="match status" value="1"/>
</dbReference>
<feature type="compositionally biased region" description="Basic and acidic residues" evidence="12">
    <location>
        <begin position="456"/>
        <end position="467"/>
    </location>
</feature>
<dbReference type="InterPro" id="IPR002937">
    <property type="entry name" value="Amino_oxidase"/>
</dbReference>
<comment type="caution">
    <text evidence="14">The sequence shown here is derived from an EMBL/GenBank/DDBJ whole genome shotgun (WGS) entry which is preliminary data.</text>
</comment>
<dbReference type="GO" id="GO:0004729">
    <property type="term" value="F:oxygen-dependent protoporphyrinogen oxidase activity"/>
    <property type="evidence" value="ECO:0007669"/>
    <property type="project" value="UniProtKB-UniRule"/>
</dbReference>
<comment type="subcellular location">
    <subcellularLocation>
        <location evidence="11">Mitochondrion inner membrane</location>
    </subcellularLocation>
</comment>
<keyword evidence="5 11" id="KW-0285">Flavoprotein</keyword>
<comment type="pathway">
    <text evidence="2 11">Porphyrin-containing compound metabolism; protoporphyrin-IX biosynthesis; protoporphyrin-IX from protoporphyrinogen-IX: step 1/1.</text>
</comment>
<dbReference type="Proteomes" id="UP001176517">
    <property type="component" value="Unassembled WGS sequence"/>
</dbReference>
<gene>
    <name evidence="14" type="ORF">OC846_001108</name>
</gene>
<dbReference type="GO" id="GO:0005743">
    <property type="term" value="C:mitochondrial inner membrane"/>
    <property type="evidence" value="ECO:0007669"/>
    <property type="project" value="UniProtKB-SubCell"/>
</dbReference>
<evidence type="ECO:0000256" key="7">
    <source>
        <dbReference type="ARBA" id="ARBA00023002"/>
    </source>
</evidence>
<protein>
    <recommendedName>
        <fullName evidence="4 11">Protoporphyrinogen oxidase</fullName>
        <ecNumber evidence="4 11">1.3.3.4</ecNumber>
    </recommendedName>
</protein>
<evidence type="ECO:0000313" key="14">
    <source>
        <dbReference type="EMBL" id="KAK0556539.1"/>
    </source>
</evidence>
<dbReference type="InterPro" id="IPR004572">
    <property type="entry name" value="Protoporphyrinogen_oxidase"/>
</dbReference>
<dbReference type="SUPFAM" id="SSF51905">
    <property type="entry name" value="FAD/NAD(P)-binding domain"/>
    <property type="match status" value="1"/>
</dbReference>
<comment type="catalytic activity">
    <reaction evidence="10 11">
        <text>protoporphyrinogen IX + 3 O2 = protoporphyrin IX + 3 H2O2</text>
        <dbReference type="Rhea" id="RHEA:25576"/>
        <dbReference type="ChEBI" id="CHEBI:15379"/>
        <dbReference type="ChEBI" id="CHEBI:16240"/>
        <dbReference type="ChEBI" id="CHEBI:57306"/>
        <dbReference type="ChEBI" id="CHEBI:57307"/>
        <dbReference type="EC" id="1.3.3.4"/>
    </reaction>
</comment>
<dbReference type="SUPFAM" id="SSF54373">
    <property type="entry name" value="FAD-linked reductases, C-terminal domain"/>
    <property type="match status" value="1"/>
</dbReference>
<organism evidence="14 15">
    <name type="scientific">Tilletia horrida</name>
    <dbReference type="NCBI Taxonomy" id="155126"/>
    <lineage>
        <taxon>Eukaryota</taxon>
        <taxon>Fungi</taxon>
        <taxon>Dikarya</taxon>
        <taxon>Basidiomycota</taxon>
        <taxon>Ustilaginomycotina</taxon>
        <taxon>Exobasidiomycetes</taxon>
        <taxon>Tilletiales</taxon>
        <taxon>Tilletiaceae</taxon>
        <taxon>Tilletia</taxon>
    </lineage>
</organism>
<name>A0AAN6GWN5_9BASI</name>
<keyword evidence="8 11" id="KW-0350">Heme biosynthesis</keyword>
<comment type="function">
    <text evidence="1 11">Catalyzes the 6-electron oxidation of protoporphyrinogen-IX to form protoporphyrin-IX.</text>
</comment>
<evidence type="ECO:0000256" key="11">
    <source>
        <dbReference type="RuleBase" id="RU367069"/>
    </source>
</evidence>
<evidence type="ECO:0000256" key="2">
    <source>
        <dbReference type="ARBA" id="ARBA00005073"/>
    </source>
</evidence>
<accession>A0AAN6GWN5</accession>
<comment type="cofactor">
    <cofactor evidence="11">
        <name>FAD</name>
        <dbReference type="ChEBI" id="CHEBI:57692"/>
    </cofactor>
    <text evidence="11">Binds 1 FAD per subunit.</text>
</comment>
<dbReference type="InterPro" id="IPR050464">
    <property type="entry name" value="Zeta_carotene_desat/Oxidored"/>
</dbReference>
<dbReference type="Gene3D" id="3.50.50.60">
    <property type="entry name" value="FAD/NAD(P)-binding domain"/>
    <property type="match status" value="1"/>
</dbReference>
<evidence type="ECO:0000256" key="1">
    <source>
        <dbReference type="ARBA" id="ARBA00002600"/>
    </source>
</evidence>
<dbReference type="GO" id="GO:0006782">
    <property type="term" value="P:protoporphyrinogen IX biosynthetic process"/>
    <property type="evidence" value="ECO:0007669"/>
    <property type="project" value="UniProtKB-UniRule"/>
</dbReference>
<dbReference type="NCBIfam" id="TIGR00562">
    <property type="entry name" value="proto_IX_ox"/>
    <property type="match status" value="1"/>
</dbReference>
<evidence type="ECO:0000256" key="6">
    <source>
        <dbReference type="ARBA" id="ARBA00022827"/>
    </source>
</evidence>
<keyword evidence="6 11" id="KW-0274">FAD</keyword>
<dbReference type="Pfam" id="PF01593">
    <property type="entry name" value="Amino_oxidase"/>
    <property type="match status" value="1"/>
</dbReference>
<keyword evidence="15" id="KW-1185">Reference proteome</keyword>
<evidence type="ECO:0000256" key="4">
    <source>
        <dbReference type="ARBA" id="ARBA00012867"/>
    </source>
</evidence>
<feature type="region of interest" description="Disordered" evidence="12">
    <location>
        <begin position="456"/>
        <end position="476"/>
    </location>
</feature>
<evidence type="ECO:0000256" key="8">
    <source>
        <dbReference type="ARBA" id="ARBA00023133"/>
    </source>
</evidence>
<sequence>MSKQVSSLVLSRPRAPLRMKIGARALSTKVSTQVSTIAVLGAGISGLTSALTLARNLPKDEYKIVLVEKADRIGGWVQSEVVPIRDSQAEVKSDSKERVAVLEGGPRSIRPRGHTGMVMLNLIRSLGLTPRLLSVPTFAPAARNRFLYFPDRLHRLVSSPFGLPKALLTSPPLEGAVPSVAADFFTPARSWQDDDDESVDAFLTRRFGGRAQLPSNLVSAVLHGIYAGDSRQLSVRALMPFLVRAEQTHGAVIRAVLPTWLNRRFQKPGQKELERRQLEASRLDEAKKQLGPSWEKWLRRTSVYSFPRGIQEITDAIGHELKAQPHVEMHINTDVQAVTLGPETDDAKIALTNGQTITASRVISTIPASSLATILDGSNAASADEIHSLLRSNPLVTVAVINVVIPRSAANAAGLRDKVLPVEGFGFLIPRSTPNNEDRILGVVFDSDTFPDQDNKATASEHAHFGDADSPSTRRFKSERAETTKLTVMLGGHYFDKDHARSGKAGALVVPDPTELRNRALRSLERHLGIPAAALHHPDTQVIVRVQRDCIPQYVVGHVQRMKRLEALLASSPWAAGRLILTGASYTGVSLNDCVAYAERTAMAIVQDELKSTASKPITGLEAYK</sequence>
<evidence type="ECO:0000256" key="5">
    <source>
        <dbReference type="ARBA" id="ARBA00022630"/>
    </source>
</evidence>
<feature type="domain" description="Amine oxidase" evidence="13">
    <location>
        <begin position="44"/>
        <end position="605"/>
    </location>
</feature>
<evidence type="ECO:0000256" key="9">
    <source>
        <dbReference type="ARBA" id="ARBA00023244"/>
    </source>
</evidence>
<evidence type="ECO:0000256" key="12">
    <source>
        <dbReference type="SAM" id="MobiDB-lite"/>
    </source>
</evidence>
<dbReference type="AlphaFoldDB" id="A0AAN6GWN5"/>
<reference evidence="14" key="1">
    <citation type="journal article" date="2023" name="PhytoFront">
        <title>Draft Genome Resources of Seven Strains of Tilletia horrida, Causal Agent of Kernel Smut of Rice.</title>
        <authorList>
            <person name="Khanal S."/>
            <person name="Antony Babu S."/>
            <person name="Zhou X.G."/>
        </authorList>
    </citation>
    <scope>NUCLEOTIDE SEQUENCE</scope>
    <source>
        <strain evidence="14">TX6</strain>
    </source>
</reference>
<comment type="similarity">
    <text evidence="3 11">Belongs to the protoporphyrinogen/coproporphyrinogen oxidase family. Protoporphyrinogen oxidase subfamily.</text>
</comment>
<proteinExistence type="inferred from homology"/>
<evidence type="ECO:0000256" key="3">
    <source>
        <dbReference type="ARBA" id="ARBA00010551"/>
    </source>
</evidence>
<dbReference type="EC" id="1.3.3.4" evidence="4 11"/>
<keyword evidence="9 11" id="KW-0627">Porphyrin biosynthesis</keyword>